<evidence type="ECO:0000259" key="1">
    <source>
        <dbReference type="Pfam" id="PF02492"/>
    </source>
</evidence>
<evidence type="ECO:0000313" key="3">
    <source>
        <dbReference type="Proteomes" id="UP000694621"/>
    </source>
</evidence>
<dbReference type="Proteomes" id="UP000694621">
    <property type="component" value="Unplaced"/>
</dbReference>
<organism evidence="2 3">
    <name type="scientific">Astyanax mexicanus</name>
    <name type="common">Blind cave fish</name>
    <name type="synonym">Astyanax fasciatus mexicanus</name>
    <dbReference type="NCBI Taxonomy" id="7994"/>
    <lineage>
        <taxon>Eukaryota</taxon>
        <taxon>Metazoa</taxon>
        <taxon>Chordata</taxon>
        <taxon>Craniata</taxon>
        <taxon>Vertebrata</taxon>
        <taxon>Euteleostomi</taxon>
        <taxon>Actinopterygii</taxon>
        <taxon>Neopterygii</taxon>
        <taxon>Teleostei</taxon>
        <taxon>Ostariophysi</taxon>
        <taxon>Characiformes</taxon>
        <taxon>Characoidei</taxon>
        <taxon>Acestrorhamphidae</taxon>
        <taxon>Acestrorhamphinae</taxon>
        <taxon>Astyanax</taxon>
    </lineage>
</organism>
<dbReference type="InterPro" id="IPR051316">
    <property type="entry name" value="Zinc-reg_GTPase_activator"/>
</dbReference>
<evidence type="ECO:0000313" key="2">
    <source>
        <dbReference type="Ensembl" id="ENSAMXP00005008700.1"/>
    </source>
</evidence>
<dbReference type="Pfam" id="PF02492">
    <property type="entry name" value="cobW"/>
    <property type="match status" value="1"/>
</dbReference>
<proteinExistence type="predicted"/>
<sequence length="111" mass="12816">LLPQVLMEEDDCPELIPIEEKISLPSAQIPVTIITGYLGAGKTTLLNYILTEQHSKRIAVILNDQKFGHTSSDFLHYKFNIEDYIKALQKLGIIFFIIIKQNLLELYFKFF</sequence>
<dbReference type="SUPFAM" id="SSF52540">
    <property type="entry name" value="P-loop containing nucleoside triphosphate hydrolases"/>
    <property type="match status" value="1"/>
</dbReference>
<dbReference type="GO" id="GO:0005737">
    <property type="term" value="C:cytoplasm"/>
    <property type="evidence" value="ECO:0007669"/>
    <property type="project" value="TreeGrafter"/>
</dbReference>
<dbReference type="AlphaFoldDB" id="A0A8B9HDJ1"/>
<name>A0A8B9HDJ1_ASTMX</name>
<dbReference type="Gene3D" id="3.40.50.300">
    <property type="entry name" value="P-loop containing nucleotide triphosphate hydrolases"/>
    <property type="match status" value="1"/>
</dbReference>
<dbReference type="Ensembl" id="ENSAMXT00005009728.1">
    <property type="protein sequence ID" value="ENSAMXP00005008700.1"/>
    <property type="gene ID" value="ENSAMXG00005004989.1"/>
</dbReference>
<reference evidence="2" key="1">
    <citation type="submission" date="2025-08" db="UniProtKB">
        <authorList>
            <consortium name="Ensembl"/>
        </authorList>
    </citation>
    <scope>IDENTIFICATION</scope>
</reference>
<accession>A0A8B9HDJ1</accession>
<dbReference type="PANTHER" id="PTHR13748:SF31">
    <property type="entry name" value="ZINC-REGULATED GTPASE METALLOPROTEIN ACTIVATOR 1A-RELATED"/>
    <property type="match status" value="1"/>
</dbReference>
<dbReference type="InterPro" id="IPR027417">
    <property type="entry name" value="P-loop_NTPase"/>
</dbReference>
<feature type="domain" description="CobW/HypB/UreG nucleotide-binding" evidence="1">
    <location>
        <begin position="30"/>
        <end position="67"/>
    </location>
</feature>
<dbReference type="InterPro" id="IPR003495">
    <property type="entry name" value="CobW/HypB/UreG_nucleotide-bd"/>
</dbReference>
<protein>
    <recommendedName>
        <fullName evidence="1">CobW/HypB/UreG nucleotide-binding domain-containing protein</fullName>
    </recommendedName>
</protein>
<dbReference type="PANTHER" id="PTHR13748">
    <property type="entry name" value="COBW-RELATED"/>
    <property type="match status" value="1"/>
</dbReference>